<comment type="caution">
    <text evidence="2">The sequence shown here is derived from an EMBL/GenBank/DDBJ whole genome shotgun (WGS) entry which is preliminary data.</text>
</comment>
<reference evidence="2 3" key="1">
    <citation type="journal article" date="2019" name="Commun. Biol.">
        <title>The bagworm genome reveals a unique fibroin gene that provides high tensile strength.</title>
        <authorList>
            <person name="Kono N."/>
            <person name="Nakamura H."/>
            <person name="Ohtoshi R."/>
            <person name="Tomita M."/>
            <person name="Numata K."/>
            <person name="Arakawa K."/>
        </authorList>
    </citation>
    <scope>NUCLEOTIDE SEQUENCE [LARGE SCALE GENOMIC DNA]</scope>
</reference>
<protein>
    <submittedName>
        <fullName evidence="2">Uncharacterized protein</fullName>
    </submittedName>
</protein>
<dbReference type="Proteomes" id="UP000299102">
    <property type="component" value="Unassembled WGS sequence"/>
</dbReference>
<dbReference type="EMBL" id="BGZK01000002">
    <property type="protein sequence ID" value="GBO98959.1"/>
    <property type="molecule type" value="Genomic_DNA"/>
</dbReference>
<feature type="region of interest" description="Disordered" evidence="1">
    <location>
        <begin position="1"/>
        <end position="24"/>
    </location>
</feature>
<gene>
    <name evidence="2" type="ORF">EVAR_354_1</name>
</gene>
<evidence type="ECO:0000313" key="3">
    <source>
        <dbReference type="Proteomes" id="UP000299102"/>
    </source>
</evidence>
<feature type="compositionally biased region" description="Polar residues" evidence="1">
    <location>
        <begin position="15"/>
        <end position="24"/>
    </location>
</feature>
<keyword evidence="3" id="KW-1185">Reference proteome</keyword>
<name>A0A4C1SCY6_EUMVA</name>
<proteinExistence type="predicted"/>
<dbReference type="AlphaFoldDB" id="A0A4C1SCY6"/>
<accession>A0A4C1SCY6</accession>
<evidence type="ECO:0000256" key="1">
    <source>
        <dbReference type="SAM" id="MobiDB-lite"/>
    </source>
</evidence>
<evidence type="ECO:0000313" key="2">
    <source>
        <dbReference type="EMBL" id="GBO98959.1"/>
    </source>
</evidence>
<organism evidence="2 3">
    <name type="scientific">Eumeta variegata</name>
    <name type="common">Bagworm moth</name>
    <name type="synonym">Eumeta japonica</name>
    <dbReference type="NCBI Taxonomy" id="151549"/>
    <lineage>
        <taxon>Eukaryota</taxon>
        <taxon>Metazoa</taxon>
        <taxon>Ecdysozoa</taxon>
        <taxon>Arthropoda</taxon>
        <taxon>Hexapoda</taxon>
        <taxon>Insecta</taxon>
        <taxon>Pterygota</taxon>
        <taxon>Neoptera</taxon>
        <taxon>Endopterygota</taxon>
        <taxon>Lepidoptera</taxon>
        <taxon>Glossata</taxon>
        <taxon>Ditrysia</taxon>
        <taxon>Tineoidea</taxon>
        <taxon>Psychidae</taxon>
        <taxon>Oiketicinae</taxon>
        <taxon>Eumeta</taxon>
    </lineage>
</organism>
<sequence>MGYSRSKRAGEPSENRWSPSPMNARNTRGIISAFPALWAGIGYLTVRNRVGRRGEGEWDIRTFTRWTVSSGKSYFTFVFCEDIVFLVRAGPFL</sequence>